<feature type="non-terminal residue" evidence="1">
    <location>
        <position position="1"/>
    </location>
</feature>
<proteinExistence type="predicted"/>
<accession>A0A9N9GB25</accession>
<sequence length="89" mass="9872">MLENSGIITDSLSDLNINKQIADLQLEELLQGIENQCTNQSTSEIMKSIKQNAPTLFAKLIDSDSSIARKNMTVSPKLDLLCLLFLLSF</sequence>
<evidence type="ECO:0000313" key="1">
    <source>
        <dbReference type="EMBL" id="CAG8594266.1"/>
    </source>
</evidence>
<comment type="caution">
    <text evidence="1">The sequence shown here is derived from an EMBL/GenBank/DDBJ whole genome shotgun (WGS) entry which is preliminary data.</text>
</comment>
<dbReference type="EMBL" id="CAJVPV010005651">
    <property type="protein sequence ID" value="CAG8594266.1"/>
    <property type="molecule type" value="Genomic_DNA"/>
</dbReference>
<reference evidence="1" key="1">
    <citation type="submission" date="2021-06" db="EMBL/GenBank/DDBJ databases">
        <authorList>
            <person name="Kallberg Y."/>
            <person name="Tangrot J."/>
            <person name="Rosling A."/>
        </authorList>
    </citation>
    <scope>NUCLEOTIDE SEQUENCE</scope>
    <source>
        <strain evidence="1">CL551</strain>
    </source>
</reference>
<evidence type="ECO:0000313" key="2">
    <source>
        <dbReference type="Proteomes" id="UP000789342"/>
    </source>
</evidence>
<protein>
    <submittedName>
        <fullName evidence="1">11557_t:CDS:1</fullName>
    </submittedName>
</protein>
<dbReference type="Proteomes" id="UP000789342">
    <property type="component" value="Unassembled WGS sequence"/>
</dbReference>
<dbReference type="AlphaFoldDB" id="A0A9N9GB25"/>
<organism evidence="1 2">
    <name type="scientific">Acaulospora morrowiae</name>
    <dbReference type="NCBI Taxonomy" id="94023"/>
    <lineage>
        <taxon>Eukaryota</taxon>
        <taxon>Fungi</taxon>
        <taxon>Fungi incertae sedis</taxon>
        <taxon>Mucoromycota</taxon>
        <taxon>Glomeromycotina</taxon>
        <taxon>Glomeromycetes</taxon>
        <taxon>Diversisporales</taxon>
        <taxon>Acaulosporaceae</taxon>
        <taxon>Acaulospora</taxon>
    </lineage>
</organism>
<gene>
    <name evidence="1" type="ORF">AMORRO_LOCUS7488</name>
</gene>
<name>A0A9N9GB25_9GLOM</name>
<keyword evidence="2" id="KW-1185">Reference proteome</keyword>